<dbReference type="PANTHER" id="PTHR21696">
    <property type="entry name" value="PROTEIN UNC-79 HOMOLOG"/>
    <property type="match status" value="1"/>
</dbReference>
<keyword evidence="8" id="KW-1185">Reference proteome</keyword>
<protein>
    <submittedName>
        <fullName evidence="7">Unc-79-like protein</fullName>
    </submittedName>
</protein>
<dbReference type="STRING" id="84645.A0A498P5H9"/>
<dbReference type="InterPro" id="IPR003126">
    <property type="entry name" value="Znf_UBR"/>
</dbReference>
<dbReference type="Proteomes" id="UP000290572">
    <property type="component" value="Unassembled WGS sequence"/>
</dbReference>
<evidence type="ECO:0000313" key="7">
    <source>
        <dbReference type="EMBL" id="RXN38949.1"/>
    </source>
</evidence>
<reference evidence="7 8" key="1">
    <citation type="submission" date="2018-03" db="EMBL/GenBank/DDBJ databases">
        <title>Draft genome sequence of Rohu Carp (Labeo rohita).</title>
        <authorList>
            <person name="Das P."/>
            <person name="Kushwaha B."/>
            <person name="Joshi C.G."/>
            <person name="Kumar D."/>
            <person name="Nagpure N.S."/>
            <person name="Sahoo L."/>
            <person name="Das S.P."/>
            <person name="Bit A."/>
            <person name="Patnaik S."/>
            <person name="Meher P.K."/>
            <person name="Jayasankar P."/>
            <person name="Koringa P.G."/>
            <person name="Patel N.V."/>
            <person name="Hinsu A.T."/>
            <person name="Kumar R."/>
            <person name="Pandey M."/>
            <person name="Agarwal S."/>
            <person name="Srivastava S."/>
            <person name="Singh M."/>
            <person name="Iquebal M.A."/>
            <person name="Jaiswal S."/>
            <person name="Angadi U.B."/>
            <person name="Kumar N."/>
            <person name="Raza M."/>
            <person name="Shah T.M."/>
            <person name="Rai A."/>
            <person name="Jena J.K."/>
        </authorList>
    </citation>
    <scope>NUCLEOTIDE SEQUENCE [LARGE SCALE GENOMIC DNA]</scope>
    <source>
        <strain evidence="7">DASCIFA01</strain>
        <tissue evidence="7">Testis</tissue>
    </source>
</reference>
<dbReference type="Pfam" id="PF14776">
    <property type="entry name" value="UNC-79"/>
    <property type="match status" value="3"/>
</dbReference>
<feature type="domain" description="UBR-type" evidence="6">
    <location>
        <begin position="363"/>
        <end position="460"/>
    </location>
</feature>
<feature type="region of interest" description="Disordered" evidence="5">
    <location>
        <begin position="2616"/>
        <end position="2645"/>
    </location>
</feature>
<dbReference type="CDD" id="cd19677">
    <property type="entry name" value="UBR-box_UBR7"/>
    <property type="match status" value="2"/>
</dbReference>
<dbReference type="PROSITE" id="PS51157">
    <property type="entry name" value="ZF_UBR"/>
    <property type="match status" value="2"/>
</dbReference>
<organism evidence="7 8">
    <name type="scientific">Labeo rohita</name>
    <name type="common">Indian major carp</name>
    <name type="synonym">Cyprinus rohita</name>
    <dbReference type="NCBI Taxonomy" id="84645"/>
    <lineage>
        <taxon>Eukaryota</taxon>
        <taxon>Metazoa</taxon>
        <taxon>Chordata</taxon>
        <taxon>Craniata</taxon>
        <taxon>Vertebrata</taxon>
        <taxon>Euteleostomi</taxon>
        <taxon>Actinopterygii</taxon>
        <taxon>Neopterygii</taxon>
        <taxon>Teleostei</taxon>
        <taxon>Ostariophysi</taxon>
        <taxon>Cypriniformes</taxon>
        <taxon>Cyprinidae</taxon>
        <taxon>Labeoninae</taxon>
        <taxon>Labeonini</taxon>
        <taxon>Labeo</taxon>
    </lineage>
</organism>
<accession>A0A498P5H9</accession>
<feature type="zinc finger region" description="UBR-type" evidence="4">
    <location>
        <begin position="22"/>
        <end position="120"/>
    </location>
</feature>
<dbReference type="GO" id="GO:0008270">
    <property type="term" value="F:zinc ion binding"/>
    <property type="evidence" value="ECO:0007669"/>
    <property type="project" value="UniProtKB-KW"/>
</dbReference>
<evidence type="ECO:0000256" key="4">
    <source>
        <dbReference type="PROSITE-ProRule" id="PRU00508"/>
    </source>
</evidence>
<dbReference type="PANTHER" id="PTHR21696:SF2">
    <property type="entry name" value="PROTEIN UNC-79 HOMOLOG"/>
    <property type="match status" value="1"/>
</dbReference>
<feature type="domain" description="UBR-type" evidence="6">
    <location>
        <begin position="22"/>
        <end position="120"/>
    </location>
</feature>
<dbReference type="EMBL" id="QBIY01003934">
    <property type="protein sequence ID" value="RXN38949.1"/>
    <property type="molecule type" value="Genomic_DNA"/>
</dbReference>
<feature type="region of interest" description="Disordered" evidence="5">
    <location>
        <begin position="2362"/>
        <end position="2411"/>
    </location>
</feature>
<feature type="compositionally biased region" description="Polar residues" evidence="5">
    <location>
        <begin position="2371"/>
        <end position="2380"/>
    </location>
</feature>
<feature type="zinc finger region" description="UBR-type" evidence="4">
    <location>
        <begin position="363"/>
        <end position="460"/>
    </location>
</feature>
<feature type="compositionally biased region" description="Basic and acidic residues" evidence="5">
    <location>
        <begin position="2243"/>
        <end position="2259"/>
    </location>
</feature>
<feature type="region of interest" description="Disordered" evidence="5">
    <location>
        <begin position="2681"/>
        <end position="2725"/>
    </location>
</feature>
<gene>
    <name evidence="7" type="ORF">ROHU_000660</name>
</gene>
<feature type="compositionally biased region" description="Acidic residues" evidence="5">
    <location>
        <begin position="2620"/>
        <end position="2632"/>
    </location>
</feature>
<sequence length="3433" mass="384798">MDRCAVDELYEAFAVLAGSDPDHCSYPKGYVKRQAVFACNTCVQAGMEPAGVCLACANTCHDGHDICELYTKRSKRFIRSSDQRFCSLEIDSNISFVKQNFRCDCGNEKFHGFKCKLNTDKEGQNVKNVYNHNFFGRYCSCDRPYPDEDDQHLEAPAVDCDALMEMICARCMNRAPFLWTYAVHFAVSPLNKQSPCKEQTNADMTDEKGKCLHTSGQETSSASSYCQQEETTAGAAGRASSPDSAPCRLAQQPSKVLKCTLNELKAKDAAGTRAGAVFWPYFWRAKLCTCTDCKRTYVKTGVPFLLDESDTLLAYEEKAKAEALTIEELLLSCLTSLNHVQQLDIIYQYNDLKHELREFLQQSANQRKGYVKRQAVFACNTCVQAGMEPAGVCLACANTCHDGHDICELYTKRSKRFIRSSDQRFCSLEIDSNISFVKQNFRCDCGNEKFHGFKCKLNTDKEGQNVKNVYNHNFFGRYCSCDRPYPDEDDQHLEAPAVDCDALMEMICAHCMNRAPFLWTYAVHFAVSPLNKQSPCKEQTNADMTDEKGKCLHTSGQETSSASSYCQQEETTAGAAGRASSPDSAPCRLAQQPSKVLKCTLNELKAKDAAGTRAGAVFWPYFWRAKLCTCTDCKRTYVKTGVPFLLDESDTLLAYEEKAKAEALTIEELLLSCLTSLNHVQQLDIIYQYNDLKHELREFLQQSANQRKDVTPEAVLGSKIRYLQEYHNRVLHNIYPVPSGTDIANTLKYFSQTLLSILSRTGRKESQEASNLAVPMTMCLFPVPFPLTPSLRPQVSSINPTVTRSLLYSVLRDAPADRGGATQQSREVQLSEYPSLDYQGLYATLVTLLDLVPLLQHGQHDLGQAIFYTTTCLLPFLSDDILSTLPYTMISTLATFPPFLHKDIIEYLSTSFLPMAILGSTRREGGVPAYVNLSASSMLMIAMQYTSNPVYHCQLLECLMKYKQEVWKDLLYVISYGPSQVKPPAVQMLFHYWPNLKPPGAISEYRGLQYTAIMLSGSLMCFCHKNCSSHVRRAVVTCFSAGCCGRHGNRPVRYCKRCHVNHHSSEVGASAETHLYQTSPPPINTRECGAEELVCTVEAVISLLKEAEIHAELREFELNRRRQMGLSSSHHSLDNLEFDNKEDDQHDQRLLSQFGIWFLVSLCTPSENTPTESLARLVSMVFQWFHSTAYMMDDEVGSLVEKLKPQFVTKWLKTVCDVRFDVMVMCLLPKPVEFARVGGYWDKSCSTVTQLKEGLNRILCLIPYNVISQPLWECFMPEWLEAIRTEVPDNQLKEFREVLSVFAHLSHTHTHTHTQLSINQMVEKLKPQFVTKWLKTVCDVRFDVMVMCLLPKPVEFARVGGYWDKSCSTVTQLKEGLNRILCLIPYNVISQPLWECFMPEWLEAIRTEVPDNQLKEFREVLSKMFDIELCPLPFSMEEMFGFISCRFSGYPASVLSELDIVVPLQLLISMFSDGVNSLKELANQRRARATDLSGNAGARRVSVVSDPGRRGQHNNLSPFPSPFRSPFRSPLRCSPFKNLGHAAGNCALDLDCDDDDMNLGCFILMFDLVLKQMELQDDALTLGLESSLGRDVVGIINSVLQAPWGGSHTCQKDEKALECSLCQSSILCYQLACDLLQRLTPREEIRLVEPSECLEESLVFPQAEFPLKSENAADEADAPSENPGSHNPSPEIPPLKNSADRKFSYLQLPVSLKLLYTILQEMSKFEEPDILFNMLNCLKILCLHGECLYHARKDHPQFLAYIQEKMLIPSLWSMLKSEFCQLASLAVPQLLHALSLSHGADIFWRLVDNSFNSQDWKIRFEAVERVAVLCRFLDIGSVTKSHVLKYSLAHAFCCFLASVEDVNPAVATRARLLLDSIKRPALQGLCLCLDFQFDTVVRDRPVILSKLLLLHSLSQEIPALSWEFFVNRFETLSLEAQLHLDCNKEFPFPTTITAVRTNVANLSDAAMWKIRRARFARNRQKSVRSLRDSVKGPSGSKRTFSLPETLCNKLPLRLTRQEQSAPTLGNMLEKVLTGESSPPEDDSLIKDLLPEDAGIDHQTVHQLIMVLMKFMAKDKSSAETDIGSAKAFNTVKRHLYVLLGYDQQMGCFMITPQKMRSSTCFNAFIAGIAQVMDYNIGLGKQLLPLVVQVLKYCTCPQLRPNFQEPPRCSLWALKPHIRQMWLKALLVILYKYPYRDMDMSKDVVLHLIHITINTLNAQYHSCRSHVSAGPLYSDNSNISRYSEKEKEEDSVFDESDIHDTPTGAGSKESQTFFARLKRIGGSKSVKYQPVELNAQRSEIELAEYKEGGALQDTLLYSGREDTNSKKKRLQAMHKQKSLDIGNTDSILFNLDEHRRKSCIDRCDLQGPPALQPSSSSSIGRQQHRAQHHGKDSSNGHSVIDRRGSSAQNDNIRPIIPEVRLSCMETFEDKPAGLDSPLAAPALDKDDPDLIDLSSDCTSIPEKHSILSLSDSDSLVFEPLPPLRIVESNEDLFEALRLPGGVLCRPEDRSAASVGATAHSPPLVQVSVEDCSKNEKLEPPAVSSPASLELPDFTAPHEGAMTLKQKRDLFRKTSHMPNASLDDSCTQPDDNGGTSPSSKSVILQIPLEVLESLDPLNVEGAGDEDNDETDERDSDPKPDDESDEAEFKIQIVPRQRKERKIAVSAIQREYLDISFNTIDKMREPATESDTKSLSNLEKPRESASAPALEAAVPETSHRSSVSTQYRQVKRGSLGAVTMSQLMKRQLEHQSSAPQNISTWDTVREFVPQDTFYSAGPMKTSLLSAPSTVSMFVPAPEDFSDEQPTTMADRCRDCGAVLEEYDEETLALAVVVLSMFIHLSPDLAAPLLLEIMQSVGRLASSSNFTGQAESMLIPGNVAGVAKQFLRCVLHQLAPNGILPQLFQSNIKDGSFLRTLATSLIDFNELSSVAALSQLLEGLNNKKALPAGGTILHCLDNIATFMETLPMDSPSNLWTTICNQFQTFLTKLPAVLPLKCPLDSSLRIIICLLKIPVTNATRSLLEPFSKLLSFVLQYGVFSLSYLVELCGLCYKTFSKERDKFYMSRIVVLELLQALKFKSSIPDTNLLLLVQFVCTDIGTRLAESTILQKHMISALPGCTTAAMECLRQYLSELLDFIADMHTLTKLKSHMKACCQPLHEDTFGGNLKVGLAQVAAMEISKGNHRDNKSVIRYLPWLYHPPSAMQQGPKEFIECVSHIRQLSWLLLGSLTHTALHQGSSCCMPIPLDAGSHIADHLIVILIGFPEQSKTSVLHMCSLFHAFMFAQLWTIYCEQAAAVPTNQNQNQNEFSSGAILTGLEFWSRVTPSILQLMAHNKVMVEMVCLHVISLMEALQECNSTIFVKLIPMWLPMIQSNLNHLSAGLQLRLQAIQNRVNHQCLQNPGSGSFPLTLRKWLQCTQFKMAQVEIQSSEAASQFYPM</sequence>
<evidence type="ECO:0000256" key="2">
    <source>
        <dbReference type="ARBA" id="ARBA00022771"/>
    </source>
</evidence>
<dbReference type="InterPro" id="IPR047506">
    <property type="entry name" value="UBR7-like_UBR-box"/>
</dbReference>
<name>A0A498P5H9_LABRO</name>
<evidence type="ECO:0000313" key="8">
    <source>
        <dbReference type="Proteomes" id="UP000290572"/>
    </source>
</evidence>
<feature type="region of interest" description="Disordered" evidence="5">
    <location>
        <begin position="2530"/>
        <end position="2556"/>
    </location>
</feature>
<feature type="region of interest" description="Disordered" evidence="5">
    <location>
        <begin position="1671"/>
        <end position="1693"/>
    </location>
</feature>
<keyword evidence="2" id="KW-0863">Zinc-finger</keyword>
<comment type="caution">
    <text evidence="7">The sequence shown here is derived from an EMBL/GenBank/DDBJ whole genome shotgun (WGS) entry which is preliminary data.</text>
</comment>
<feature type="region of interest" description="Disordered" evidence="5">
    <location>
        <begin position="2243"/>
        <end position="2267"/>
    </location>
</feature>
<keyword evidence="3" id="KW-0862">Zinc</keyword>
<dbReference type="SMART" id="SM00396">
    <property type="entry name" value="ZnF_UBR1"/>
    <property type="match status" value="2"/>
</dbReference>
<proteinExistence type="predicted"/>
<evidence type="ECO:0000256" key="5">
    <source>
        <dbReference type="SAM" id="MobiDB-lite"/>
    </source>
</evidence>
<feature type="compositionally biased region" description="Basic and acidic residues" evidence="5">
    <location>
        <begin position="2388"/>
        <end position="2403"/>
    </location>
</feature>
<evidence type="ECO:0000256" key="3">
    <source>
        <dbReference type="ARBA" id="ARBA00022833"/>
    </source>
</evidence>
<feature type="region of interest" description="Disordered" evidence="5">
    <location>
        <begin position="2574"/>
        <end position="2598"/>
    </location>
</feature>
<evidence type="ECO:0000256" key="1">
    <source>
        <dbReference type="ARBA" id="ARBA00022723"/>
    </source>
</evidence>
<keyword evidence="1" id="KW-0479">Metal-binding</keyword>
<dbReference type="InterPro" id="IPR024855">
    <property type="entry name" value="UNC79"/>
</dbReference>
<evidence type="ECO:0000259" key="6">
    <source>
        <dbReference type="PROSITE" id="PS51157"/>
    </source>
</evidence>